<evidence type="ECO:0000256" key="3">
    <source>
        <dbReference type="RuleBase" id="RU361153"/>
    </source>
</evidence>
<proteinExistence type="inferred from homology"/>
<dbReference type="RefSeq" id="WP_206231153.1">
    <property type="nucleotide sequence ID" value="NZ_JAFIWB010000043.1"/>
</dbReference>
<gene>
    <name evidence="6" type="ORF">JR064_22080</name>
</gene>
<evidence type="ECO:0000259" key="5">
    <source>
        <dbReference type="Pfam" id="PF00150"/>
    </source>
</evidence>
<evidence type="ECO:0000313" key="7">
    <source>
        <dbReference type="Proteomes" id="UP000695802"/>
    </source>
</evidence>
<dbReference type="PANTHER" id="PTHR34142:SF1">
    <property type="entry name" value="GLYCOSIDE HYDROLASE FAMILY 5 DOMAIN-CONTAINING PROTEIN"/>
    <property type="match status" value="1"/>
</dbReference>
<keyword evidence="1 3" id="KW-0378">Hydrolase</keyword>
<feature type="domain" description="Glycoside hydrolase family 5" evidence="5">
    <location>
        <begin position="45"/>
        <end position="317"/>
    </location>
</feature>
<feature type="chain" id="PRO_5046543240" evidence="4">
    <location>
        <begin position="35"/>
        <end position="353"/>
    </location>
</feature>
<dbReference type="Proteomes" id="UP000695802">
    <property type="component" value="Unassembled WGS sequence"/>
</dbReference>
<accession>A0ABS3B8D2</accession>
<comment type="similarity">
    <text evidence="3">Belongs to the glycosyl hydrolase 5 (cellulase A) family.</text>
</comment>
<dbReference type="Pfam" id="PF00150">
    <property type="entry name" value="Cellulase"/>
    <property type="match status" value="1"/>
</dbReference>
<dbReference type="InterPro" id="IPR017853">
    <property type="entry name" value="GH"/>
</dbReference>
<comment type="caution">
    <text evidence="6">The sequence shown here is derived from an EMBL/GenBank/DDBJ whole genome shotgun (WGS) entry which is preliminary data.</text>
</comment>
<evidence type="ECO:0000256" key="4">
    <source>
        <dbReference type="SAM" id="SignalP"/>
    </source>
</evidence>
<evidence type="ECO:0000313" key="6">
    <source>
        <dbReference type="EMBL" id="MBN6104857.1"/>
    </source>
</evidence>
<dbReference type="SUPFAM" id="SSF51445">
    <property type="entry name" value="(Trans)glycosidases"/>
    <property type="match status" value="1"/>
</dbReference>
<dbReference type="PANTHER" id="PTHR34142">
    <property type="entry name" value="ENDO-BETA-1,4-GLUCANASE A"/>
    <property type="match status" value="1"/>
</dbReference>
<feature type="signal peptide" evidence="4">
    <location>
        <begin position="1"/>
        <end position="34"/>
    </location>
</feature>
<evidence type="ECO:0000256" key="2">
    <source>
        <dbReference type="ARBA" id="ARBA00023295"/>
    </source>
</evidence>
<dbReference type="PROSITE" id="PS00659">
    <property type="entry name" value="GLYCOSYL_HYDROL_F5"/>
    <property type="match status" value="1"/>
</dbReference>
<name>A0ABS3B8D2_9XANT</name>
<dbReference type="InterPro" id="IPR001547">
    <property type="entry name" value="Glyco_hydro_5"/>
</dbReference>
<dbReference type="GO" id="GO:0016787">
    <property type="term" value="F:hydrolase activity"/>
    <property type="evidence" value="ECO:0007669"/>
    <property type="project" value="UniProtKB-KW"/>
</dbReference>
<keyword evidence="4" id="KW-0732">Signal</keyword>
<sequence length="353" mass="38366">MRRNSLSLLLAPSRWLLRAALCLLLATSTSTALAQDGAHYAGLNLAGAEFNSARKPGVVFKDYLYPRDSDYAYVAAQGMNIVRLPFLWERLQPTANGELDATQLGYLQTAVSRAKSHNLRVILDLHNYAKYDGARIGSDGTPASVLADLWRRLAIVFGNDDAVIFGLMNEPNGISSGDWTAAAQLAIDAIRGAGAYNLIMVPGTAYTGAHSWNSTWYGVSNAASLVSIEDPVENLVFEVHQYLDQDYSGTSADCVSASIGSEKLQAFTQWLRANGYKGFLGEFGASSNATCMAALDDMLGYVHDNADVWLGWTAWAAGAWWKTDYAFNLQPNQDGTDKPQMSVLSARAREIVQ</sequence>
<protein>
    <submittedName>
        <fullName evidence="6">Glycoside hydrolase family 5 protein</fullName>
    </submittedName>
</protein>
<organism evidence="6 7">
    <name type="scientific">Xanthomonas bonasiae</name>
    <dbReference type="NCBI Taxonomy" id="2810351"/>
    <lineage>
        <taxon>Bacteria</taxon>
        <taxon>Pseudomonadati</taxon>
        <taxon>Pseudomonadota</taxon>
        <taxon>Gammaproteobacteria</taxon>
        <taxon>Lysobacterales</taxon>
        <taxon>Lysobacteraceae</taxon>
        <taxon>Xanthomonas</taxon>
    </lineage>
</organism>
<dbReference type="EMBL" id="JAFIWB010000043">
    <property type="protein sequence ID" value="MBN6104857.1"/>
    <property type="molecule type" value="Genomic_DNA"/>
</dbReference>
<keyword evidence="2 3" id="KW-0326">Glycosidase</keyword>
<dbReference type="InterPro" id="IPR018087">
    <property type="entry name" value="Glyco_hydro_5_CS"/>
</dbReference>
<dbReference type="Gene3D" id="3.20.20.80">
    <property type="entry name" value="Glycosidases"/>
    <property type="match status" value="1"/>
</dbReference>
<reference evidence="6 7" key="1">
    <citation type="submission" date="2021-02" db="EMBL/GenBank/DDBJ databases">
        <title>Taxonomically Unique Crown Gall-Associated Xanthomonas Stains Have Deficiency in Virulence Repertories.</title>
        <authorList>
            <person name="Mafakheri H."/>
            <person name="Taghavi S.M."/>
            <person name="Dimkic I."/>
            <person name="Nemanja K."/>
            <person name="Osdaghi E."/>
        </authorList>
    </citation>
    <scope>NUCLEOTIDE SEQUENCE [LARGE SCALE GENOMIC DNA]</scope>
    <source>
        <strain evidence="6 7">FX4</strain>
    </source>
</reference>
<keyword evidence="7" id="KW-1185">Reference proteome</keyword>
<evidence type="ECO:0000256" key="1">
    <source>
        <dbReference type="ARBA" id="ARBA00022801"/>
    </source>
</evidence>